<comment type="catalytic activity">
    <reaction evidence="11">
        <text>ATP + H2O = ADP + phosphate + H(+)</text>
        <dbReference type="Rhea" id="RHEA:13065"/>
        <dbReference type="ChEBI" id="CHEBI:15377"/>
        <dbReference type="ChEBI" id="CHEBI:15378"/>
        <dbReference type="ChEBI" id="CHEBI:30616"/>
        <dbReference type="ChEBI" id="CHEBI:43474"/>
        <dbReference type="ChEBI" id="CHEBI:456216"/>
        <dbReference type="EC" id="3.6.4.13"/>
    </reaction>
</comment>
<evidence type="ECO:0000256" key="14">
    <source>
        <dbReference type="ARBA" id="ARBA00083389"/>
    </source>
</evidence>
<dbReference type="Pfam" id="PF00270">
    <property type="entry name" value="DEAD"/>
    <property type="match status" value="1"/>
</dbReference>
<dbReference type="OrthoDB" id="5600252at2759"/>
<dbReference type="OMA" id="PERVYVQ"/>
<dbReference type="SUPFAM" id="SSF90229">
    <property type="entry name" value="CCCH zinc finger"/>
    <property type="match status" value="1"/>
</dbReference>
<keyword evidence="21" id="KW-1185">Reference proteome</keyword>
<dbReference type="Gene3D" id="3.40.50.300">
    <property type="entry name" value="P-loop containing nucleotide triphosphate hydrolases"/>
    <property type="match status" value="2"/>
</dbReference>
<proteinExistence type="inferred from homology"/>
<dbReference type="GO" id="GO:0016787">
    <property type="term" value="F:hydrolase activity"/>
    <property type="evidence" value="ECO:0007669"/>
    <property type="project" value="UniProtKB-KW"/>
</dbReference>
<evidence type="ECO:0000256" key="4">
    <source>
        <dbReference type="ARBA" id="ARBA00022741"/>
    </source>
</evidence>
<keyword evidence="8 15" id="KW-0862">Zinc</keyword>
<dbReference type="FunFam" id="3.40.50.300:FF:000284">
    <property type="entry name" value="probable ATP-dependent RNA helicase YTHDC2"/>
    <property type="match status" value="1"/>
</dbReference>
<dbReference type="SMART" id="SM00847">
    <property type="entry name" value="HA2"/>
    <property type="match status" value="1"/>
</dbReference>
<dbReference type="RefSeq" id="XP_014253741.1">
    <property type="nucleotide sequence ID" value="XM_014398255.2"/>
</dbReference>
<dbReference type="Proteomes" id="UP000494040">
    <property type="component" value="Unassembled WGS sequence"/>
</dbReference>
<feature type="domain" description="C3H1-type" evidence="17">
    <location>
        <begin position="198"/>
        <end position="225"/>
    </location>
</feature>
<dbReference type="PROSITE" id="PS51192">
    <property type="entry name" value="HELICASE_ATP_BIND_1"/>
    <property type="match status" value="1"/>
</dbReference>
<dbReference type="Pfam" id="PF26026">
    <property type="entry name" value="RNA_hel_CTD"/>
    <property type="match status" value="1"/>
</dbReference>
<protein>
    <recommendedName>
        <fullName evidence="13">Putative ATP-dependent RNA helicase DHX57</fullName>
        <ecNumber evidence="2">3.6.4.13</ecNumber>
    </recommendedName>
    <alternativeName>
        <fullName evidence="14">DEAH box protein 57</fullName>
    </alternativeName>
</protein>
<dbReference type="GO" id="GO:0008270">
    <property type="term" value="F:zinc ion binding"/>
    <property type="evidence" value="ECO:0007669"/>
    <property type="project" value="UniProtKB-KW"/>
</dbReference>
<dbReference type="InterPro" id="IPR036855">
    <property type="entry name" value="Znf_CCCH_sf"/>
</dbReference>
<evidence type="ECO:0000256" key="3">
    <source>
        <dbReference type="ARBA" id="ARBA00022723"/>
    </source>
</evidence>
<keyword evidence="9" id="KW-0067">ATP-binding</keyword>
<evidence type="ECO:0000256" key="5">
    <source>
        <dbReference type="ARBA" id="ARBA00022771"/>
    </source>
</evidence>
<dbReference type="GeneID" id="106669010"/>
<comment type="function">
    <text evidence="12">Probable ATP-binding RNA helicase.</text>
</comment>
<dbReference type="PANTHER" id="PTHR18934">
    <property type="entry name" value="ATP-DEPENDENT RNA HELICASE"/>
    <property type="match status" value="1"/>
</dbReference>
<reference evidence="20" key="1">
    <citation type="submission" date="2022-01" db="UniProtKB">
        <authorList>
            <consortium name="EnsemblMetazoa"/>
        </authorList>
    </citation>
    <scope>IDENTIFICATION</scope>
</reference>
<dbReference type="GO" id="GO:0005524">
    <property type="term" value="F:ATP binding"/>
    <property type="evidence" value="ECO:0007669"/>
    <property type="project" value="UniProtKB-KW"/>
</dbReference>
<dbReference type="Gene3D" id="2.30.30.1190">
    <property type="match status" value="1"/>
</dbReference>
<dbReference type="CDD" id="cd18791">
    <property type="entry name" value="SF2_C_RHA"/>
    <property type="match status" value="1"/>
</dbReference>
<feature type="domain" description="UBA" evidence="16">
    <location>
        <begin position="84"/>
        <end position="128"/>
    </location>
</feature>
<dbReference type="SMART" id="SM00356">
    <property type="entry name" value="ZnF_C3H1"/>
    <property type="match status" value="1"/>
</dbReference>
<evidence type="ECO:0000256" key="6">
    <source>
        <dbReference type="ARBA" id="ARBA00022801"/>
    </source>
</evidence>
<evidence type="ECO:0000256" key="12">
    <source>
        <dbReference type="ARBA" id="ARBA00057709"/>
    </source>
</evidence>
<dbReference type="InterPro" id="IPR001650">
    <property type="entry name" value="Helicase_C-like"/>
</dbReference>
<comment type="similarity">
    <text evidence="1">Belongs to the DEAD box helicase family. DEAH subfamily.</text>
</comment>
<keyword evidence="4" id="KW-0547">Nucleotide-binding</keyword>
<dbReference type="FunFam" id="3.40.50.300:FF:000325">
    <property type="entry name" value="ATP-dependent RNA helicase DHX29"/>
    <property type="match status" value="1"/>
</dbReference>
<dbReference type="InterPro" id="IPR041367">
    <property type="entry name" value="Znf-CCCH_4"/>
</dbReference>
<dbReference type="GO" id="GO:0003723">
    <property type="term" value="F:RNA binding"/>
    <property type="evidence" value="ECO:0007669"/>
    <property type="project" value="TreeGrafter"/>
</dbReference>
<dbReference type="PANTHER" id="PTHR18934:SF145">
    <property type="entry name" value="ATP-DEPENDENT RNA HELICASE DHX57-RELATED"/>
    <property type="match status" value="1"/>
</dbReference>
<feature type="domain" description="Helicase ATP-binding" evidence="18">
    <location>
        <begin position="408"/>
        <end position="575"/>
    </location>
</feature>
<dbReference type="InterPro" id="IPR015940">
    <property type="entry name" value="UBA"/>
</dbReference>
<keyword evidence="7" id="KW-0347">Helicase</keyword>
<dbReference type="Gene3D" id="1.20.120.1080">
    <property type="match status" value="1"/>
</dbReference>
<dbReference type="GO" id="GO:0003724">
    <property type="term" value="F:RNA helicase activity"/>
    <property type="evidence" value="ECO:0007669"/>
    <property type="project" value="UniProtKB-EC"/>
</dbReference>
<keyword evidence="6" id="KW-0378">Hydrolase</keyword>
<dbReference type="InterPro" id="IPR011709">
    <property type="entry name" value="DEAD-box_helicase_OB_fold"/>
</dbReference>
<dbReference type="PROSITE" id="PS51194">
    <property type="entry name" value="HELICASE_CTER"/>
    <property type="match status" value="1"/>
</dbReference>
<evidence type="ECO:0000259" key="18">
    <source>
        <dbReference type="PROSITE" id="PS51192"/>
    </source>
</evidence>
<evidence type="ECO:0000259" key="16">
    <source>
        <dbReference type="PROSITE" id="PS50030"/>
    </source>
</evidence>
<evidence type="ECO:0000256" key="7">
    <source>
        <dbReference type="ARBA" id="ARBA00022806"/>
    </source>
</evidence>
<dbReference type="InterPro" id="IPR014001">
    <property type="entry name" value="Helicase_ATP-bd"/>
</dbReference>
<dbReference type="InterPro" id="IPR011545">
    <property type="entry name" value="DEAD/DEAH_box_helicase_dom"/>
</dbReference>
<dbReference type="InterPro" id="IPR016135">
    <property type="entry name" value="UBQ-conjugating_enzyme/RWD"/>
</dbReference>
<dbReference type="InterPro" id="IPR027417">
    <property type="entry name" value="P-loop_NTPase"/>
</dbReference>
<dbReference type="Pfam" id="PF18044">
    <property type="entry name" value="zf-CCCH_4"/>
    <property type="match status" value="1"/>
</dbReference>
<organism evidence="20 21">
    <name type="scientific">Cimex lectularius</name>
    <name type="common">Bed bug</name>
    <name type="synonym">Acanthia lectularia</name>
    <dbReference type="NCBI Taxonomy" id="79782"/>
    <lineage>
        <taxon>Eukaryota</taxon>
        <taxon>Metazoa</taxon>
        <taxon>Ecdysozoa</taxon>
        <taxon>Arthropoda</taxon>
        <taxon>Hexapoda</taxon>
        <taxon>Insecta</taxon>
        <taxon>Pterygota</taxon>
        <taxon>Neoptera</taxon>
        <taxon>Paraneoptera</taxon>
        <taxon>Hemiptera</taxon>
        <taxon>Heteroptera</taxon>
        <taxon>Panheteroptera</taxon>
        <taxon>Cimicomorpha</taxon>
        <taxon>Cimicidae</taxon>
        <taxon>Cimex</taxon>
    </lineage>
</organism>
<dbReference type="Pfam" id="PF04408">
    <property type="entry name" value="WHD_HA2"/>
    <property type="match status" value="1"/>
</dbReference>
<evidence type="ECO:0000259" key="19">
    <source>
        <dbReference type="PROSITE" id="PS51194"/>
    </source>
</evidence>
<evidence type="ECO:0000313" key="21">
    <source>
        <dbReference type="Proteomes" id="UP000494040"/>
    </source>
</evidence>
<evidence type="ECO:0000313" key="20">
    <source>
        <dbReference type="EnsemblMetazoa" id="XP_014253741.1"/>
    </source>
</evidence>
<name>A0A8I6RWK4_CIMLE</name>
<evidence type="ECO:0000256" key="13">
    <source>
        <dbReference type="ARBA" id="ARBA00071682"/>
    </source>
</evidence>
<dbReference type="SUPFAM" id="SSF52540">
    <property type="entry name" value="P-loop containing nucleoside triphosphate hydrolases"/>
    <property type="match status" value="1"/>
</dbReference>
<evidence type="ECO:0000256" key="11">
    <source>
        <dbReference type="ARBA" id="ARBA00047984"/>
    </source>
</evidence>
<dbReference type="InterPro" id="IPR059023">
    <property type="entry name" value="RNA_hel_CTD"/>
</dbReference>
<dbReference type="EnsemblMetazoa" id="XM_014398255.2">
    <property type="protein sequence ID" value="XP_014253741.1"/>
    <property type="gene ID" value="LOC106669010"/>
</dbReference>
<sequence length="1229" mass="140238">MDATFEDPRYSLKVELKSLTLSDDMKRQVQDTLKFLHGEEFVHKELSAYKDRKLKLDRQYWRDRGNLIVHGGQSNAKKDIDSNLSDDKINHFAISKLEKYGFFKPHCIEALNASNGDVGSAYEILMCRYFNLVPSEVKEVPVNLLEERTQELDSLRSIYDQCCEERLPNVLWVFHLNLPYLGEVYMKRRQTSRNLGRKKNKNICRFFAKGNCRFGNNCRFSHEPVVEEPVSATLDKDQKHIFELEVRFPMGCQYPLEVPLVSLISKSSDFPANTCLRITHRLMCEAHKSMKLQQPCIFILVDLLCNRQEEILNLLKGPNPIFYDPSLSLFPVASPDGQLANGQNENDVDFMYSSSEPSKKSGPSLQTIERIDNELANRYQTMCNNPKFNAILNRRKNLPAWSKKVELLDTINKNQVVIISGETGCGKSTQIPQFILDDWLSSRSNKHTEIICTQPRRISAIGVAERVASERLERIGDSIGYQIRLETRSSNHTRVTFCTTGILLRKLESDPHMKSVTHVIVDEVHERSVESDFILLILKDLLTIRTDLKVILMSATINSHLFKEYFNDAPTIEIPGRTFPVEQLFLEDIILRTNYTLEEYSEFSRKIAKQQSRELEILDECDDLKTVSVKGMLIPNLDTQDEFLPVKQVYYRYWSHSKNVCKTIFLTDTLRVNLELIETVLEYIVTGDHKYPREGAILVFLPGIGEIKEMMARLEANPLFCNSNEFKLIPLHSTLTNEEQSEVFRKPRHGERKIVLSTNIAETSITIDDCVFVIDSGKMKEKGFDSNRNMESLEMVTISKANAQQRKGRAGRVMPGVCFHLFTKHRFEYVLEPQPVPEIRRVPLEALILRIKTLPNFENKQLEPVINNIIEPPSMENVEGAVKRLKNIGALDEQANVTPLGKHLASLPVDVRIGKLLLYGAMFCALDSALTIAAFLSYKTPFITHIRKREDIDIKRKKFVTGFSDHLTTLNAYKGWLKAIETKGMRGGVSFAKVNYLSTRTLSTLADMKLQYLELLGDIGFVPGNLEIVRRPGVDRIFHMTGPELNVNGENQKLLASILCASLYPNIVKILTPTKTFQESIAGAVPQPLRPEELVFKTKTDGYVSIHPTSVNSNVSNYPSPYLVYQEKVKTGKIYIRDCTMVPILPLVLFSAGKIKVELNCDEFFISLDDGWIIFPVPSNETAELLETIKSELLMLLDEKIKEPKMNLQKHPKGKKIISTIVDLVTSCY</sequence>
<evidence type="ECO:0000256" key="15">
    <source>
        <dbReference type="PROSITE-ProRule" id="PRU00723"/>
    </source>
</evidence>
<dbReference type="PROSITE" id="PS50030">
    <property type="entry name" value="UBA"/>
    <property type="match status" value="1"/>
</dbReference>
<feature type="domain" description="Helicase C-terminal" evidence="19">
    <location>
        <begin position="676"/>
        <end position="855"/>
    </location>
</feature>
<accession>A0A8I6RWK4</accession>
<dbReference type="AlphaFoldDB" id="A0A8I6RWK4"/>
<dbReference type="InterPro" id="IPR007502">
    <property type="entry name" value="Helicase-assoc_dom"/>
</dbReference>
<feature type="zinc finger region" description="C3H1-type" evidence="15">
    <location>
        <begin position="198"/>
        <end position="225"/>
    </location>
</feature>
<dbReference type="InterPro" id="IPR048333">
    <property type="entry name" value="HA2_WH"/>
</dbReference>
<dbReference type="EC" id="3.6.4.13" evidence="2"/>
<keyword evidence="10" id="KW-0175">Coiled coil</keyword>
<evidence type="ECO:0000256" key="9">
    <source>
        <dbReference type="ARBA" id="ARBA00022840"/>
    </source>
</evidence>
<dbReference type="KEGG" id="clec:106669010"/>
<dbReference type="FunFam" id="1.20.120.1080:FF:000002">
    <property type="entry name" value="Putative ATP-dependent RNA helicase DHX36"/>
    <property type="match status" value="1"/>
</dbReference>
<dbReference type="Pfam" id="PF07717">
    <property type="entry name" value="OB_NTP_bind"/>
    <property type="match status" value="1"/>
</dbReference>
<keyword evidence="3 15" id="KW-0479">Metal-binding</keyword>
<evidence type="ECO:0000259" key="17">
    <source>
        <dbReference type="PROSITE" id="PS50103"/>
    </source>
</evidence>
<keyword evidence="5 15" id="KW-0863">Zinc-finger</keyword>
<dbReference type="PROSITE" id="PS50103">
    <property type="entry name" value="ZF_C3H1"/>
    <property type="match status" value="1"/>
</dbReference>
<dbReference type="SMART" id="SM00490">
    <property type="entry name" value="HELICc"/>
    <property type="match status" value="1"/>
</dbReference>
<dbReference type="Pfam" id="PF00271">
    <property type="entry name" value="Helicase_C"/>
    <property type="match status" value="1"/>
</dbReference>
<dbReference type="Gene3D" id="3.10.110.10">
    <property type="entry name" value="Ubiquitin Conjugating Enzyme"/>
    <property type="match status" value="1"/>
</dbReference>
<dbReference type="SMART" id="SM00487">
    <property type="entry name" value="DEXDc"/>
    <property type="match status" value="1"/>
</dbReference>
<evidence type="ECO:0000256" key="8">
    <source>
        <dbReference type="ARBA" id="ARBA00022833"/>
    </source>
</evidence>
<evidence type="ECO:0000256" key="2">
    <source>
        <dbReference type="ARBA" id="ARBA00012552"/>
    </source>
</evidence>
<evidence type="ECO:0000256" key="10">
    <source>
        <dbReference type="ARBA" id="ARBA00023054"/>
    </source>
</evidence>
<dbReference type="InterPro" id="IPR000571">
    <property type="entry name" value="Znf_CCCH"/>
</dbReference>
<evidence type="ECO:0000256" key="1">
    <source>
        <dbReference type="ARBA" id="ARBA00008792"/>
    </source>
</evidence>
<dbReference type="Pfam" id="PF21010">
    <property type="entry name" value="HA2_C"/>
    <property type="match status" value="1"/>
</dbReference>